<evidence type="ECO:0000259" key="1">
    <source>
        <dbReference type="PROSITE" id="PS50943"/>
    </source>
</evidence>
<dbReference type="PANTHER" id="PTHR47691">
    <property type="entry name" value="REGULATOR-RELATED"/>
    <property type="match status" value="1"/>
</dbReference>
<reference evidence="2 3" key="1">
    <citation type="journal article" date="2019" name="Int. J. Syst. Evol. Microbiol.">
        <title>The Global Catalogue of Microorganisms (GCM) 10K type strain sequencing project: providing services to taxonomists for standard genome sequencing and annotation.</title>
        <authorList>
            <consortium name="The Broad Institute Genomics Platform"/>
            <consortium name="The Broad Institute Genome Sequencing Center for Infectious Disease"/>
            <person name="Wu L."/>
            <person name="Ma J."/>
        </authorList>
    </citation>
    <scope>NUCLEOTIDE SEQUENCE [LARGE SCALE GENOMIC DNA]</scope>
    <source>
        <strain evidence="2 3">JCM 10673</strain>
    </source>
</reference>
<dbReference type="InterPro" id="IPR027417">
    <property type="entry name" value="P-loop_NTPase"/>
</dbReference>
<dbReference type="InterPro" id="IPR049945">
    <property type="entry name" value="AAA_22"/>
</dbReference>
<evidence type="ECO:0000313" key="3">
    <source>
        <dbReference type="Proteomes" id="UP001501005"/>
    </source>
</evidence>
<comment type="caution">
    <text evidence="2">The sequence shown here is derived from an EMBL/GenBank/DDBJ whole genome shotgun (WGS) entry which is preliminary data.</text>
</comment>
<keyword evidence="3" id="KW-1185">Reference proteome</keyword>
<dbReference type="SUPFAM" id="SSF47413">
    <property type="entry name" value="lambda repressor-like DNA-binding domains"/>
    <property type="match status" value="1"/>
</dbReference>
<dbReference type="Pfam" id="PF13560">
    <property type="entry name" value="HTH_31"/>
    <property type="match status" value="1"/>
</dbReference>
<organism evidence="2 3">
    <name type="scientific">Streptomyces thermoalcalitolerans</name>
    <dbReference type="NCBI Taxonomy" id="65605"/>
    <lineage>
        <taxon>Bacteria</taxon>
        <taxon>Bacillati</taxon>
        <taxon>Actinomycetota</taxon>
        <taxon>Actinomycetes</taxon>
        <taxon>Kitasatosporales</taxon>
        <taxon>Streptomycetaceae</taxon>
        <taxon>Streptomyces</taxon>
    </lineage>
</organism>
<dbReference type="SMART" id="SM00530">
    <property type="entry name" value="HTH_XRE"/>
    <property type="match status" value="1"/>
</dbReference>
<dbReference type="InterPro" id="IPR010982">
    <property type="entry name" value="Lambda_DNA-bd_dom_sf"/>
</dbReference>
<dbReference type="Proteomes" id="UP001501005">
    <property type="component" value="Unassembled WGS sequence"/>
</dbReference>
<dbReference type="PRINTS" id="PR00364">
    <property type="entry name" value="DISEASERSIST"/>
</dbReference>
<feature type="domain" description="HTH cro/C1-type" evidence="1">
    <location>
        <begin position="8"/>
        <end position="62"/>
    </location>
</feature>
<accession>A0ABN1ND30</accession>
<dbReference type="Pfam" id="PF13401">
    <property type="entry name" value="AAA_22"/>
    <property type="match status" value="1"/>
</dbReference>
<evidence type="ECO:0000313" key="2">
    <source>
        <dbReference type="EMBL" id="GAA0902644.1"/>
    </source>
</evidence>
<proteinExistence type="predicted"/>
<dbReference type="Gene3D" id="3.40.50.300">
    <property type="entry name" value="P-loop containing nucleotide triphosphate hydrolases"/>
    <property type="match status" value="1"/>
</dbReference>
<dbReference type="PANTHER" id="PTHR47691:SF3">
    <property type="entry name" value="HTH-TYPE TRANSCRIPTIONAL REGULATOR RV0890C-RELATED"/>
    <property type="match status" value="1"/>
</dbReference>
<gene>
    <name evidence="2" type="ORF">GCM10009549_04700</name>
</gene>
<protein>
    <submittedName>
        <fullName evidence="2">NB-ARC domain-containing protein</fullName>
    </submittedName>
</protein>
<dbReference type="PROSITE" id="PS50943">
    <property type="entry name" value="HTH_CROC1"/>
    <property type="match status" value="1"/>
</dbReference>
<sequence>MERFASKLRALRERAGLTYAEMARVSHFSSTTLSQAAAGHRLPTRDVLLAYVSACGGDIHEWERRWEHLRAEIHASDRRIAVGAHLDAPDDPEATSFVGREDELESCAELLDTFRLVTLTGVGGVGKTRLAKRVAQNAAKRFTGGVYWVELADLSDEHAIADAIAASVGIPIASGQDPVSALSEVLRNRKVLLLLDNCEHLLTGCARTVKDLLARLPHVHVLATSRQPLDIGPEHVLPVKPLAVPRTHLAPDLQGSTSHERATPPAMVLFADRARSASPAFSLTEENWALVAHVCRKLDGLPLALEIAARRLRMVTLEELAERLDRRLPLLGRGGAERTAHARQQTLRALFDWSYELCTEAEREAWQQLALCSGGVLLTDAEHLCGQGPYDGNSQTAEVSDDVFEALAGLVDKSLLTRSTTGTRTRLHMLETVRAYGQERLTESGRAQQALLRHRAWYLGLAARAGTAYGTPDEAGWLRRLRAEHANLRLIVTAPPPSDEPPEMVLRASLGFWLHCLTSANVGEGARWMRTILERHPRPPSAESTVVWCQAVWVACFLLTLHGDYDGAHDLIERGEQAVAGTTSGTGAATPAVGRPDRDELSAAYLQMRGLLALVVGDMEAAVKYTRAALAVGRFSTALLTEPQCVAQLGFAAVLQGDRSRSTSLLEQALEMSEARGDSWHRCYLLWSLAVDHGEAERYETALRFLRRALRHMREIDEHLGEATLGETLAWLLSQRGDPRLATVLLGAVDQAWHPAGAPRLFGFARLTAHRERCDRHARAALGSDQYTRAYQEGQRLGIRQALELALGKGSIGSVSSTSSHE</sequence>
<dbReference type="SUPFAM" id="SSF52540">
    <property type="entry name" value="P-loop containing nucleoside triphosphate hydrolases"/>
    <property type="match status" value="1"/>
</dbReference>
<dbReference type="InterPro" id="IPR001387">
    <property type="entry name" value="Cro/C1-type_HTH"/>
</dbReference>
<dbReference type="SUPFAM" id="SSF48452">
    <property type="entry name" value="TPR-like"/>
    <property type="match status" value="1"/>
</dbReference>
<dbReference type="EMBL" id="BAAAHG010000002">
    <property type="protein sequence ID" value="GAA0902644.1"/>
    <property type="molecule type" value="Genomic_DNA"/>
</dbReference>
<dbReference type="Gene3D" id="1.10.260.40">
    <property type="entry name" value="lambda repressor-like DNA-binding domains"/>
    <property type="match status" value="1"/>
</dbReference>
<dbReference type="CDD" id="cd00093">
    <property type="entry name" value="HTH_XRE"/>
    <property type="match status" value="1"/>
</dbReference>
<dbReference type="InterPro" id="IPR011990">
    <property type="entry name" value="TPR-like_helical_dom_sf"/>
</dbReference>
<dbReference type="Gene3D" id="1.25.40.10">
    <property type="entry name" value="Tetratricopeptide repeat domain"/>
    <property type="match status" value="1"/>
</dbReference>
<name>A0ABN1ND30_9ACTN</name>